<evidence type="ECO:0000313" key="2">
    <source>
        <dbReference type="EMBL" id="JAC80736.1"/>
    </source>
</evidence>
<evidence type="ECO:0000256" key="1">
    <source>
        <dbReference type="SAM" id="MobiDB-lite"/>
    </source>
</evidence>
<proteinExistence type="predicted"/>
<organism evidence="2">
    <name type="scientific">Tetraselmis sp. GSL018</name>
    <dbReference type="NCBI Taxonomy" id="582737"/>
    <lineage>
        <taxon>Eukaryota</taxon>
        <taxon>Viridiplantae</taxon>
        <taxon>Chlorophyta</taxon>
        <taxon>core chlorophytes</taxon>
        <taxon>Chlorodendrophyceae</taxon>
        <taxon>Chlorodendrales</taxon>
        <taxon>Chlorodendraceae</taxon>
        <taxon>Tetraselmis</taxon>
    </lineage>
</organism>
<feature type="non-terminal residue" evidence="2">
    <location>
        <position position="1"/>
    </location>
</feature>
<feature type="non-terminal residue" evidence="2">
    <location>
        <position position="85"/>
    </location>
</feature>
<feature type="region of interest" description="Disordered" evidence="1">
    <location>
        <begin position="52"/>
        <end position="85"/>
    </location>
</feature>
<protein>
    <submittedName>
        <fullName evidence="2">Uncharacterized protein</fullName>
    </submittedName>
</protein>
<dbReference type="EMBL" id="GBEZ01004484">
    <property type="protein sequence ID" value="JAC80736.1"/>
    <property type="molecule type" value="Transcribed_RNA"/>
</dbReference>
<dbReference type="AlphaFoldDB" id="A0A061SDB2"/>
<sequence length="85" mass="9194">REPREGAEQAALRGGGPRRGPVLGAAVVPLTPRRVVVLEAPQLRRGCVLKGRHRHVHVDPPPERPAAGDVPQPPRDAPPHELLPR</sequence>
<reference evidence="2" key="1">
    <citation type="submission" date="2014-05" db="EMBL/GenBank/DDBJ databases">
        <title>The transcriptome of the halophilic microalga Tetraselmis sp. GSL018 isolated from the Great Salt Lake, Utah.</title>
        <authorList>
            <person name="Jinkerson R.E."/>
            <person name="D'Adamo S."/>
            <person name="Posewitz M.C."/>
        </authorList>
    </citation>
    <scope>NUCLEOTIDE SEQUENCE</scope>
    <source>
        <strain evidence="2">GSL018</strain>
    </source>
</reference>
<accession>A0A061SDB2</accession>
<name>A0A061SDB2_9CHLO</name>
<gene>
    <name evidence="2" type="ORF">TSPGSL018_9598</name>
</gene>
<feature type="region of interest" description="Disordered" evidence="1">
    <location>
        <begin position="1"/>
        <end position="21"/>
    </location>
</feature>